<keyword evidence="1" id="KW-0732">Signal</keyword>
<evidence type="ECO:0000313" key="2">
    <source>
        <dbReference type="EMBL" id="MCE5973756.1"/>
    </source>
</evidence>
<feature type="chain" id="PRO_5047449614" evidence="1">
    <location>
        <begin position="21"/>
        <end position="122"/>
    </location>
</feature>
<dbReference type="Proteomes" id="UP001521181">
    <property type="component" value="Unassembled WGS sequence"/>
</dbReference>
<sequence length="122" mass="12014">MRKSALIAGLVAVLSAGAVAAQPVPAGIAQLAAQAGVNAADYSTSEIVGLWSAVRDNDAAAPYSADVAVVNADVSRGSASLSVSTEAGVSAGKAQLAAQLGVNPADYSFAQLISLKNARSDD</sequence>
<evidence type="ECO:0000256" key="1">
    <source>
        <dbReference type="SAM" id="SignalP"/>
    </source>
</evidence>
<proteinExistence type="predicted"/>
<keyword evidence="3" id="KW-1185">Reference proteome</keyword>
<comment type="caution">
    <text evidence="2">The sequence shown here is derived from an EMBL/GenBank/DDBJ whole genome shotgun (WGS) entry which is preliminary data.</text>
</comment>
<gene>
    <name evidence="2" type="ORF">LZA78_09715</name>
</gene>
<dbReference type="EMBL" id="JAJUOS010000006">
    <property type="protein sequence ID" value="MCE5973756.1"/>
    <property type="molecule type" value="Genomic_DNA"/>
</dbReference>
<organism evidence="2 3">
    <name type="scientific">Rhodobacter flavimaris</name>
    <dbReference type="NCBI Taxonomy" id="2907145"/>
    <lineage>
        <taxon>Bacteria</taxon>
        <taxon>Pseudomonadati</taxon>
        <taxon>Pseudomonadota</taxon>
        <taxon>Alphaproteobacteria</taxon>
        <taxon>Rhodobacterales</taxon>
        <taxon>Rhodobacter group</taxon>
        <taxon>Rhodobacter</taxon>
    </lineage>
</organism>
<name>A0ABS8YV76_9RHOB</name>
<protein>
    <submittedName>
        <fullName evidence="2">Uncharacterized protein</fullName>
    </submittedName>
</protein>
<evidence type="ECO:0000313" key="3">
    <source>
        <dbReference type="Proteomes" id="UP001521181"/>
    </source>
</evidence>
<dbReference type="RefSeq" id="WP_233676733.1">
    <property type="nucleotide sequence ID" value="NZ_JAJUOS010000006.1"/>
</dbReference>
<accession>A0ABS8YV76</accession>
<feature type="signal peptide" evidence="1">
    <location>
        <begin position="1"/>
        <end position="20"/>
    </location>
</feature>
<reference evidence="2 3" key="1">
    <citation type="submission" date="2021-12" db="EMBL/GenBank/DDBJ databases">
        <title>Sinirhodobacter sp. WL0062 is a bacterium isolated from seawater.</title>
        <authorList>
            <person name="Wang L."/>
            <person name="He W."/>
            <person name="Zhang D.-F."/>
        </authorList>
    </citation>
    <scope>NUCLEOTIDE SEQUENCE [LARGE SCALE GENOMIC DNA]</scope>
    <source>
        <strain evidence="2 3">WL0062</strain>
    </source>
</reference>